<dbReference type="Proteomes" id="UP000256869">
    <property type="component" value="Unassembled WGS sequence"/>
</dbReference>
<dbReference type="GO" id="GO:0005886">
    <property type="term" value="C:plasma membrane"/>
    <property type="evidence" value="ECO:0007669"/>
    <property type="project" value="UniProtKB-ARBA"/>
</dbReference>
<dbReference type="EMBL" id="QRDY01000009">
    <property type="protein sequence ID" value="RED58026.1"/>
    <property type="molecule type" value="Genomic_DNA"/>
</dbReference>
<dbReference type="RefSeq" id="WP_245987700.1">
    <property type="nucleotide sequence ID" value="NZ_QRDY01000009.1"/>
</dbReference>
<dbReference type="Pfam" id="PF02361">
    <property type="entry name" value="CbiQ"/>
    <property type="match status" value="1"/>
</dbReference>
<feature type="transmembrane region" description="Helical" evidence="6">
    <location>
        <begin position="142"/>
        <end position="159"/>
    </location>
</feature>
<protein>
    <submittedName>
        <fullName evidence="7">Energy-coupling factor transport system permease protein</fullName>
    </submittedName>
</protein>
<evidence type="ECO:0000256" key="5">
    <source>
        <dbReference type="ARBA" id="ARBA00023136"/>
    </source>
</evidence>
<evidence type="ECO:0000313" key="7">
    <source>
        <dbReference type="EMBL" id="RED58026.1"/>
    </source>
</evidence>
<dbReference type="AlphaFoldDB" id="A0A3D9IA22"/>
<sequence>MSLIERWMSRFSLEQLKMTLWRTAYGNKDTFLSRLDPRVLLIWYVFFTVSPWFFYDRTVLVALFAVSLTLALTSRVSGLILFLMGVSTFMNLVYIGVLALFLGGSGDAFLALITLTLKLLIMGLASVAVFTSIDPEKLSDALLALRLPAPFSFGISYGYRMIPILVEQYQDVFASYRMRGCPPARKGILSWRIGYYFCKICVLAFYPTLLNTAKRVRTTVEALEMRGFTYTLVSGDARRLKLSRMSIRPIDGIFCGLSILYVAAAVWAGHQLAL</sequence>
<feature type="transmembrane region" description="Helical" evidence="6">
    <location>
        <begin position="193"/>
        <end position="210"/>
    </location>
</feature>
<keyword evidence="5 6" id="KW-0472">Membrane</keyword>
<keyword evidence="8" id="KW-1185">Reference proteome</keyword>
<gene>
    <name evidence="7" type="ORF">DFP95_10962</name>
</gene>
<evidence type="ECO:0000256" key="2">
    <source>
        <dbReference type="ARBA" id="ARBA00022475"/>
    </source>
</evidence>
<reference evidence="7 8" key="1">
    <citation type="submission" date="2018-07" db="EMBL/GenBank/DDBJ databases">
        <title>Genomic Encyclopedia of Type Strains, Phase III (KMG-III): the genomes of soil and plant-associated and newly described type strains.</title>
        <authorList>
            <person name="Whitman W."/>
        </authorList>
    </citation>
    <scope>NUCLEOTIDE SEQUENCE [LARGE SCALE GENOMIC DNA]</scope>
    <source>
        <strain evidence="7 8">CECT 8236</strain>
    </source>
</reference>
<feature type="transmembrane region" description="Helical" evidence="6">
    <location>
        <begin position="249"/>
        <end position="268"/>
    </location>
</feature>
<organism evidence="7 8">
    <name type="scientific">Cohnella lupini</name>
    <dbReference type="NCBI Taxonomy" id="1294267"/>
    <lineage>
        <taxon>Bacteria</taxon>
        <taxon>Bacillati</taxon>
        <taxon>Bacillota</taxon>
        <taxon>Bacilli</taxon>
        <taxon>Bacillales</taxon>
        <taxon>Paenibacillaceae</taxon>
        <taxon>Cohnella</taxon>
    </lineage>
</organism>
<dbReference type="InterPro" id="IPR051611">
    <property type="entry name" value="ECF_transporter_component"/>
</dbReference>
<evidence type="ECO:0000256" key="4">
    <source>
        <dbReference type="ARBA" id="ARBA00022989"/>
    </source>
</evidence>
<feature type="transmembrane region" description="Helical" evidence="6">
    <location>
        <begin position="41"/>
        <end position="72"/>
    </location>
</feature>
<dbReference type="PANTHER" id="PTHR34857:SF2">
    <property type="entry name" value="SLL0384 PROTEIN"/>
    <property type="match status" value="1"/>
</dbReference>
<dbReference type="PANTHER" id="PTHR34857">
    <property type="entry name" value="SLL0384 PROTEIN"/>
    <property type="match status" value="1"/>
</dbReference>
<comment type="caution">
    <text evidence="7">The sequence shown here is derived from an EMBL/GenBank/DDBJ whole genome shotgun (WGS) entry which is preliminary data.</text>
</comment>
<dbReference type="CDD" id="cd16914">
    <property type="entry name" value="EcfT"/>
    <property type="match status" value="1"/>
</dbReference>
<evidence type="ECO:0000313" key="8">
    <source>
        <dbReference type="Proteomes" id="UP000256869"/>
    </source>
</evidence>
<evidence type="ECO:0000256" key="6">
    <source>
        <dbReference type="SAM" id="Phobius"/>
    </source>
</evidence>
<keyword evidence="4 6" id="KW-1133">Transmembrane helix</keyword>
<keyword evidence="3 6" id="KW-0812">Transmembrane</keyword>
<name>A0A3D9IA22_9BACL</name>
<comment type="subcellular location">
    <subcellularLocation>
        <location evidence="1">Membrane</location>
        <topology evidence="1">Multi-pass membrane protein</topology>
    </subcellularLocation>
</comment>
<keyword evidence="2" id="KW-1003">Cell membrane</keyword>
<dbReference type="InterPro" id="IPR003339">
    <property type="entry name" value="ABC/ECF_trnsptr_transmembrane"/>
</dbReference>
<evidence type="ECO:0000256" key="1">
    <source>
        <dbReference type="ARBA" id="ARBA00004141"/>
    </source>
</evidence>
<feature type="transmembrane region" description="Helical" evidence="6">
    <location>
        <begin position="79"/>
        <end position="102"/>
    </location>
</feature>
<evidence type="ECO:0000256" key="3">
    <source>
        <dbReference type="ARBA" id="ARBA00022692"/>
    </source>
</evidence>
<accession>A0A3D9IA22</accession>
<proteinExistence type="predicted"/>
<feature type="transmembrane region" description="Helical" evidence="6">
    <location>
        <begin position="108"/>
        <end position="130"/>
    </location>
</feature>